<keyword evidence="12" id="KW-1185">Reference proteome</keyword>
<dbReference type="GO" id="GO:0009103">
    <property type="term" value="P:lipopolysaccharide biosynthetic process"/>
    <property type="evidence" value="ECO:0007669"/>
    <property type="project" value="UniProtKB-ARBA"/>
</dbReference>
<evidence type="ECO:0000256" key="9">
    <source>
        <dbReference type="SAM" id="Phobius"/>
    </source>
</evidence>
<gene>
    <name evidence="11" type="ORF">E1298_33900</name>
</gene>
<evidence type="ECO:0000256" key="8">
    <source>
        <dbReference type="SAM" id="MobiDB-lite"/>
    </source>
</evidence>
<feature type="region of interest" description="Disordered" evidence="8">
    <location>
        <begin position="1"/>
        <end position="32"/>
    </location>
</feature>
<keyword evidence="3" id="KW-0328">Glycosyltransferase</keyword>
<feature type="transmembrane region" description="Helical" evidence="9">
    <location>
        <begin position="148"/>
        <end position="164"/>
    </location>
</feature>
<feature type="transmembrane region" description="Helical" evidence="9">
    <location>
        <begin position="184"/>
        <end position="200"/>
    </location>
</feature>
<dbReference type="AlphaFoldDB" id="A0A4R5APB0"/>
<dbReference type="GO" id="GO:0016763">
    <property type="term" value="F:pentosyltransferase activity"/>
    <property type="evidence" value="ECO:0007669"/>
    <property type="project" value="TreeGrafter"/>
</dbReference>
<evidence type="ECO:0000313" key="11">
    <source>
        <dbReference type="EMBL" id="TDD73499.1"/>
    </source>
</evidence>
<dbReference type="Pfam" id="PF13231">
    <property type="entry name" value="PMT_2"/>
    <property type="match status" value="1"/>
</dbReference>
<feature type="transmembrane region" description="Helical" evidence="9">
    <location>
        <begin position="309"/>
        <end position="329"/>
    </location>
</feature>
<feature type="domain" description="Glycosyltransferase RgtA/B/C/D-like" evidence="10">
    <location>
        <begin position="109"/>
        <end position="272"/>
    </location>
</feature>
<comment type="caution">
    <text evidence="11">The sequence shown here is derived from an EMBL/GenBank/DDBJ whole genome shotgun (WGS) entry which is preliminary data.</text>
</comment>
<dbReference type="InterPro" id="IPR050297">
    <property type="entry name" value="LipidA_mod_glycosyltrf_83"/>
</dbReference>
<evidence type="ECO:0000256" key="4">
    <source>
        <dbReference type="ARBA" id="ARBA00022679"/>
    </source>
</evidence>
<dbReference type="PANTHER" id="PTHR33908:SF11">
    <property type="entry name" value="MEMBRANE PROTEIN"/>
    <property type="match status" value="1"/>
</dbReference>
<comment type="subcellular location">
    <subcellularLocation>
        <location evidence="1">Cell membrane</location>
        <topology evidence="1">Multi-pass membrane protein</topology>
    </subcellularLocation>
</comment>
<feature type="transmembrane region" description="Helical" evidence="9">
    <location>
        <begin position="368"/>
        <end position="390"/>
    </location>
</feature>
<sequence length="542" mass="59691">MAQTTAGEPAVKRPEPGSGPGEPPRRPLGGLPGRLLGRARRTRRAVWLALLVAACTVLAQWVIMTPPLYFDPYYVWLGARDWPDIPLTVWPFDEVPHQVTRVGLVLPARLVQEVLGPGQAAYFAIAALGGVAFFTGTYLVVRALFGDVAGLLSAGTLLAHPFFTMTNPFGHDVTWSSGVMLPDMPGAGLFAIGMAALVVAGRRTGRVQTRWLLAAGALLASAFLVREFLAFLFLPIPVYLRLLRIPWRRNVTVGAPMLAVLVVNLVHNALVWRNPLAGILSAAEHGGQSRDYVTRGLALRSFVRAMHDGHPLGMIFVAALALTLAGWAVTRDRRLALVLVWFFTLAVPLTLFSGVLDPNNISLRAWLPRYWFAVMPALMAGGFGSVILMARMVPDGLRSRLRVQAVVVPAVALGGTYAVSAVRAVPDLPRDTAWNELRVYLAGHGDIRLICADRRLAQTLTFYTRDMWGDPIWRGEIRDFPHYLPKVPRNTLEGPMLFTRWRGQELEIAGGWRPSTARGWRLMWRSSDNILQLWDPPPDAAK</sequence>
<dbReference type="RefSeq" id="WP_131900615.1">
    <property type="nucleotide sequence ID" value="NZ_SMKU01000256.1"/>
</dbReference>
<dbReference type="Proteomes" id="UP000294513">
    <property type="component" value="Unassembled WGS sequence"/>
</dbReference>
<evidence type="ECO:0000256" key="3">
    <source>
        <dbReference type="ARBA" id="ARBA00022676"/>
    </source>
</evidence>
<evidence type="ECO:0000256" key="6">
    <source>
        <dbReference type="ARBA" id="ARBA00022989"/>
    </source>
</evidence>
<dbReference type="GO" id="GO:0005886">
    <property type="term" value="C:plasma membrane"/>
    <property type="evidence" value="ECO:0007669"/>
    <property type="project" value="UniProtKB-SubCell"/>
</dbReference>
<name>A0A4R5APB0_9ACTN</name>
<organism evidence="11 12">
    <name type="scientific">Actinomadura rubrisoli</name>
    <dbReference type="NCBI Taxonomy" id="2530368"/>
    <lineage>
        <taxon>Bacteria</taxon>
        <taxon>Bacillati</taxon>
        <taxon>Actinomycetota</taxon>
        <taxon>Actinomycetes</taxon>
        <taxon>Streptosporangiales</taxon>
        <taxon>Thermomonosporaceae</taxon>
        <taxon>Actinomadura</taxon>
    </lineage>
</organism>
<feature type="transmembrane region" description="Helical" evidence="9">
    <location>
        <begin position="212"/>
        <end position="234"/>
    </location>
</feature>
<evidence type="ECO:0000256" key="7">
    <source>
        <dbReference type="ARBA" id="ARBA00023136"/>
    </source>
</evidence>
<keyword evidence="5 9" id="KW-0812">Transmembrane</keyword>
<dbReference type="OrthoDB" id="3459112at2"/>
<protein>
    <recommendedName>
        <fullName evidence="10">Glycosyltransferase RgtA/B/C/D-like domain-containing protein</fullName>
    </recommendedName>
</protein>
<reference evidence="11 12" key="1">
    <citation type="submission" date="2019-03" db="EMBL/GenBank/DDBJ databases">
        <title>Draft genome sequences of novel Actinobacteria.</title>
        <authorList>
            <person name="Sahin N."/>
            <person name="Ay H."/>
            <person name="Saygin H."/>
        </authorList>
    </citation>
    <scope>NUCLEOTIDE SEQUENCE [LARGE SCALE GENOMIC DNA]</scope>
    <source>
        <strain evidence="11 12">H3C3</strain>
    </source>
</reference>
<keyword evidence="4" id="KW-0808">Transferase</keyword>
<evidence type="ECO:0000256" key="2">
    <source>
        <dbReference type="ARBA" id="ARBA00022475"/>
    </source>
</evidence>
<keyword evidence="2" id="KW-1003">Cell membrane</keyword>
<feature type="transmembrane region" description="Helical" evidence="9">
    <location>
        <begin position="336"/>
        <end position="356"/>
    </location>
</feature>
<proteinExistence type="predicted"/>
<dbReference type="EMBL" id="SMKU01000256">
    <property type="protein sequence ID" value="TDD73499.1"/>
    <property type="molecule type" value="Genomic_DNA"/>
</dbReference>
<feature type="transmembrane region" description="Helical" evidence="9">
    <location>
        <begin position="45"/>
        <end position="63"/>
    </location>
</feature>
<keyword evidence="7 9" id="KW-0472">Membrane</keyword>
<evidence type="ECO:0000256" key="5">
    <source>
        <dbReference type="ARBA" id="ARBA00022692"/>
    </source>
</evidence>
<dbReference type="InterPro" id="IPR038731">
    <property type="entry name" value="RgtA/B/C-like"/>
</dbReference>
<evidence type="ECO:0000256" key="1">
    <source>
        <dbReference type="ARBA" id="ARBA00004651"/>
    </source>
</evidence>
<dbReference type="PANTHER" id="PTHR33908">
    <property type="entry name" value="MANNOSYLTRANSFERASE YKCB-RELATED"/>
    <property type="match status" value="1"/>
</dbReference>
<keyword evidence="6 9" id="KW-1133">Transmembrane helix</keyword>
<evidence type="ECO:0000259" key="10">
    <source>
        <dbReference type="Pfam" id="PF13231"/>
    </source>
</evidence>
<feature type="transmembrane region" description="Helical" evidence="9">
    <location>
        <begin position="120"/>
        <end position="141"/>
    </location>
</feature>
<accession>A0A4R5APB0</accession>
<evidence type="ECO:0000313" key="12">
    <source>
        <dbReference type="Proteomes" id="UP000294513"/>
    </source>
</evidence>